<dbReference type="EMBL" id="ASHM01218060">
    <property type="protein sequence ID" value="PNX67900.1"/>
    <property type="molecule type" value="Genomic_DNA"/>
</dbReference>
<reference evidence="2 3" key="2">
    <citation type="journal article" date="2017" name="Front. Plant Sci.">
        <title>Gene Classification and Mining of Molecular Markers Useful in Red Clover (Trifolium pratense) Breeding.</title>
        <authorList>
            <person name="Istvanek J."/>
            <person name="Dluhosova J."/>
            <person name="Dluhos P."/>
            <person name="Patkova L."/>
            <person name="Nedelnik J."/>
            <person name="Repkova J."/>
        </authorList>
    </citation>
    <scope>NUCLEOTIDE SEQUENCE [LARGE SCALE GENOMIC DNA]</scope>
    <source>
        <strain evidence="3">cv. Tatra</strain>
        <tissue evidence="2">Young leaves</tissue>
    </source>
</reference>
<sequence length="50" mass="5425">MIYSRDVIVDEAKGWDWISGSSTSKLVISLTEDSDSDQNAETDAETSEAA</sequence>
<accession>A0A2K3KNQ2</accession>
<comment type="caution">
    <text evidence="2">The sequence shown here is derived from an EMBL/GenBank/DDBJ whole genome shotgun (WGS) entry which is preliminary data.</text>
</comment>
<dbReference type="AlphaFoldDB" id="A0A2K3KNQ2"/>
<evidence type="ECO:0000313" key="2">
    <source>
        <dbReference type="EMBL" id="PNX67900.1"/>
    </source>
</evidence>
<name>A0A2K3KNQ2_TRIPR</name>
<reference evidence="2 3" key="1">
    <citation type="journal article" date="2014" name="Am. J. Bot.">
        <title>Genome assembly and annotation for red clover (Trifolium pratense; Fabaceae).</title>
        <authorList>
            <person name="Istvanek J."/>
            <person name="Jaros M."/>
            <person name="Krenek A."/>
            <person name="Repkova J."/>
        </authorList>
    </citation>
    <scope>NUCLEOTIDE SEQUENCE [LARGE SCALE GENOMIC DNA]</scope>
    <source>
        <strain evidence="3">cv. Tatra</strain>
        <tissue evidence="2">Young leaves</tissue>
    </source>
</reference>
<proteinExistence type="predicted"/>
<dbReference type="Proteomes" id="UP000236291">
    <property type="component" value="Unassembled WGS sequence"/>
</dbReference>
<feature type="non-terminal residue" evidence="2">
    <location>
        <position position="50"/>
    </location>
</feature>
<evidence type="ECO:0000256" key="1">
    <source>
        <dbReference type="SAM" id="MobiDB-lite"/>
    </source>
</evidence>
<gene>
    <name evidence="2" type="ORF">L195_g063731</name>
</gene>
<evidence type="ECO:0000313" key="3">
    <source>
        <dbReference type="Proteomes" id="UP000236291"/>
    </source>
</evidence>
<protein>
    <submittedName>
        <fullName evidence="2">Uncharacterized protein</fullName>
    </submittedName>
</protein>
<feature type="region of interest" description="Disordered" evidence="1">
    <location>
        <begin position="30"/>
        <end position="50"/>
    </location>
</feature>
<feature type="compositionally biased region" description="Acidic residues" evidence="1">
    <location>
        <begin position="32"/>
        <end position="50"/>
    </location>
</feature>
<organism evidence="2 3">
    <name type="scientific">Trifolium pratense</name>
    <name type="common">Red clover</name>
    <dbReference type="NCBI Taxonomy" id="57577"/>
    <lineage>
        <taxon>Eukaryota</taxon>
        <taxon>Viridiplantae</taxon>
        <taxon>Streptophyta</taxon>
        <taxon>Embryophyta</taxon>
        <taxon>Tracheophyta</taxon>
        <taxon>Spermatophyta</taxon>
        <taxon>Magnoliopsida</taxon>
        <taxon>eudicotyledons</taxon>
        <taxon>Gunneridae</taxon>
        <taxon>Pentapetalae</taxon>
        <taxon>rosids</taxon>
        <taxon>fabids</taxon>
        <taxon>Fabales</taxon>
        <taxon>Fabaceae</taxon>
        <taxon>Papilionoideae</taxon>
        <taxon>50 kb inversion clade</taxon>
        <taxon>NPAAA clade</taxon>
        <taxon>Hologalegina</taxon>
        <taxon>IRL clade</taxon>
        <taxon>Trifolieae</taxon>
        <taxon>Trifolium</taxon>
    </lineage>
</organism>